<evidence type="ECO:0000313" key="8">
    <source>
        <dbReference type="EMBL" id="MEE1877659.1"/>
    </source>
</evidence>
<keyword evidence="2" id="KW-0229">DNA integration</keyword>
<keyword evidence="1" id="KW-0159">Chromosome partition</keyword>
<dbReference type="InterPro" id="IPR011010">
    <property type="entry name" value="DNA_brk_join_enz"/>
</dbReference>
<evidence type="ECO:0000256" key="2">
    <source>
        <dbReference type="ARBA" id="ARBA00022908"/>
    </source>
</evidence>
<dbReference type="Gene3D" id="1.10.150.130">
    <property type="match status" value="1"/>
</dbReference>
<feature type="domain" description="Core-binding (CB)" evidence="7">
    <location>
        <begin position="5"/>
        <end position="87"/>
    </location>
</feature>
<dbReference type="Pfam" id="PF00589">
    <property type="entry name" value="Phage_integrase"/>
    <property type="match status" value="1"/>
</dbReference>
<dbReference type="PANTHER" id="PTHR30349:SF81">
    <property type="entry name" value="TYROSINE RECOMBINASE XERC"/>
    <property type="match status" value="1"/>
</dbReference>
<dbReference type="EMBL" id="JAZDQV010000007">
    <property type="protein sequence ID" value="MEE1877659.1"/>
    <property type="molecule type" value="Genomic_DNA"/>
</dbReference>
<dbReference type="PROSITE" id="PS51900">
    <property type="entry name" value="CB"/>
    <property type="match status" value="1"/>
</dbReference>
<keyword evidence="3 5" id="KW-0238">DNA-binding</keyword>
<evidence type="ECO:0000256" key="3">
    <source>
        <dbReference type="ARBA" id="ARBA00023125"/>
    </source>
</evidence>
<reference evidence="8 9" key="1">
    <citation type="submission" date="2024-01" db="EMBL/GenBank/DDBJ databases">
        <title>The genome sequence of Erythrobacteraceae sp. strain 1XM1-14.</title>
        <authorList>
            <person name="Liu Y."/>
        </authorList>
    </citation>
    <scope>NUCLEOTIDE SEQUENCE [LARGE SCALE GENOMIC DNA]</scope>
    <source>
        <strain evidence="8 9">1XM1-14</strain>
    </source>
</reference>
<dbReference type="InterPro" id="IPR044068">
    <property type="entry name" value="CB"/>
</dbReference>
<dbReference type="Pfam" id="PF02899">
    <property type="entry name" value="Phage_int_SAM_1"/>
    <property type="match status" value="1"/>
</dbReference>
<evidence type="ECO:0000259" key="7">
    <source>
        <dbReference type="PROSITE" id="PS51900"/>
    </source>
</evidence>
<proteinExistence type="predicted"/>
<organism evidence="8 9">
    <name type="scientific">Altererythrobacter litoralis</name>
    <dbReference type="NCBI Taxonomy" id="3113904"/>
    <lineage>
        <taxon>Bacteria</taxon>
        <taxon>Pseudomonadati</taxon>
        <taxon>Pseudomonadota</taxon>
        <taxon>Alphaproteobacteria</taxon>
        <taxon>Sphingomonadales</taxon>
        <taxon>Erythrobacteraceae</taxon>
        <taxon>Altererythrobacter</taxon>
    </lineage>
</organism>
<dbReference type="InterPro" id="IPR050090">
    <property type="entry name" value="Tyrosine_recombinase_XerCD"/>
</dbReference>
<dbReference type="SUPFAM" id="SSF56349">
    <property type="entry name" value="DNA breaking-rejoining enzymes"/>
    <property type="match status" value="1"/>
</dbReference>
<evidence type="ECO:0000313" key="9">
    <source>
        <dbReference type="Proteomes" id="UP001343492"/>
    </source>
</evidence>
<dbReference type="InterPro" id="IPR002104">
    <property type="entry name" value="Integrase_catalytic"/>
</dbReference>
<dbReference type="InterPro" id="IPR004107">
    <property type="entry name" value="Integrase_SAM-like_N"/>
</dbReference>
<dbReference type="InterPro" id="IPR013762">
    <property type="entry name" value="Integrase-like_cat_sf"/>
</dbReference>
<keyword evidence="4" id="KW-0233">DNA recombination</keyword>
<comment type="caution">
    <text evidence="8">The sequence shown here is derived from an EMBL/GenBank/DDBJ whole genome shotgun (WGS) entry which is preliminary data.</text>
</comment>
<evidence type="ECO:0000256" key="5">
    <source>
        <dbReference type="PROSITE-ProRule" id="PRU01248"/>
    </source>
</evidence>
<dbReference type="Gene3D" id="1.10.443.10">
    <property type="entry name" value="Intergrase catalytic core"/>
    <property type="match status" value="1"/>
</dbReference>
<evidence type="ECO:0000256" key="1">
    <source>
        <dbReference type="ARBA" id="ARBA00022829"/>
    </source>
</evidence>
<dbReference type="InterPro" id="IPR010998">
    <property type="entry name" value="Integrase_recombinase_N"/>
</dbReference>
<protein>
    <submittedName>
        <fullName evidence="8">Tyrosine-type recombinase/integrase</fullName>
    </submittedName>
</protein>
<sequence length="302" mass="34941">MQIIGTRTDWRSEFQRLDGAYAPATMRSYYADVEAFERWCVENSIKDAFPASVETVCRFLEDQGKYKAPSTVQRRLYAIRKVHRLLRLPDPTHDEDINLAFRRVRRAQAVRPRQAKGLTRHYLEKFLESEPDSPWGLRNRAMLALGYELLTRRSELIALRNQDIVERTDGTLRVLIRRSKADPFGEGRIAFTSKRTADLVREWLAYRGPEIEWLFCPIYQGKAINRCLETTTVRRVIKEAAQRCDLHPEQVASFSGHSMRVGAAQDLLKRGFDTAAIMRAGGWKSVNVLARYLEKAEHNVWA</sequence>
<dbReference type="RefSeq" id="WP_354144766.1">
    <property type="nucleotide sequence ID" value="NZ_JAZDQV010000007.1"/>
</dbReference>
<keyword evidence="9" id="KW-1185">Reference proteome</keyword>
<feature type="domain" description="Tyr recombinase" evidence="6">
    <location>
        <begin position="113"/>
        <end position="302"/>
    </location>
</feature>
<dbReference type="Proteomes" id="UP001343492">
    <property type="component" value="Unassembled WGS sequence"/>
</dbReference>
<dbReference type="SUPFAM" id="SSF47823">
    <property type="entry name" value="lambda integrase-like, N-terminal domain"/>
    <property type="match status" value="1"/>
</dbReference>
<dbReference type="PROSITE" id="PS51898">
    <property type="entry name" value="TYR_RECOMBINASE"/>
    <property type="match status" value="1"/>
</dbReference>
<evidence type="ECO:0000256" key="4">
    <source>
        <dbReference type="ARBA" id="ARBA00023172"/>
    </source>
</evidence>
<gene>
    <name evidence="8" type="ORF">VRS74_08190</name>
</gene>
<name>A0ABU7GEZ1_9SPHN</name>
<accession>A0ABU7GEZ1</accession>
<dbReference type="PANTHER" id="PTHR30349">
    <property type="entry name" value="PHAGE INTEGRASE-RELATED"/>
    <property type="match status" value="1"/>
</dbReference>
<evidence type="ECO:0000259" key="6">
    <source>
        <dbReference type="PROSITE" id="PS51898"/>
    </source>
</evidence>